<organism evidence="2 3">
    <name type="scientific">Kluyvera cryocrescens</name>
    <name type="common">Kluyvera citrophila</name>
    <dbReference type="NCBI Taxonomy" id="580"/>
    <lineage>
        <taxon>Bacteria</taxon>
        <taxon>Pseudomonadati</taxon>
        <taxon>Pseudomonadota</taxon>
        <taxon>Gammaproteobacteria</taxon>
        <taxon>Enterobacterales</taxon>
        <taxon>Enterobacteriaceae</taxon>
        <taxon>Kluyvera</taxon>
    </lineage>
</organism>
<dbReference type="GO" id="GO:0005737">
    <property type="term" value="C:cytoplasm"/>
    <property type="evidence" value="ECO:0007669"/>
    <property type="project" value="TreeGrafter"/>
</dbReference>
<dbReference type="PANTHER" id="PTHR48079">
    <property type="entry name" value="PROTEIN YEEZ"/>
    <property type="match status" value="1"/>
</dbReference>
<protein>
    <submittedName>
        <fullName evidence="2">SDR family oxidoreductase</fullName>
    </submittedName>
</protein>
<dbReference type="CDD" id="cd05262">
    <property type="entry name" value="SDR_a7"/>
    <property type="match status" value="1"/>
</dbReference>
<dbReference type="InterPro" id="IPR001509">
    <property type="entry name" value="Epimerase_deHydtase"/>
</dbReference>
<evidence type="ECO:0000259" key="1">
    <source>
        <dbReference type="Pfam" id="PF01370"/>
    </source>
</evidence>
<gene>
    <name evidence="2" type="ORF">QWU01_09440</name>
</gene>
<dbReference type="EMBL" id="JAUEQX010000007">
    <property type="protein sequence ID" value="MDW3777033.1"/>
    <property type="molecule type" value="Genomic_DNA"/>
</dbReference>
<dbReference type="AlphaFoldDB" id="A0AAW9C550"/>
<accession>A0AAW9C550</accession>
<dbReference type="InterPro" id="IPR036291">
    <property type="entry name" value="NAD(P)-bd_dom_sf"/>
</dbReference>
<evidence type="ECO:0000313" key="2">
    <source>
        <dbReference type="EMBL" id="MDW3777033.1"/>
    </source>
</evidence>
<name>A0AAW9C550_KLUCR</name>
<dbReference type="RefSeq" id="WP_318242498.1">
    <property type="nucleotide sequence ID" value="NZ_JAUEQX010000007.1"/>
</dbReference>
<evidence type="ECO:0000313" key="3">
    <source>
        <dbReference type="Proteomes" id="UP001276300"/>
    </source>
</evidence>
<feature type="domain" description="NAD-dependent epimerase/dehydratase" evidence="1">
    <location>
        <begin position="3"/>
        <end position="210"/>
    </location>
</feature>
<dbReference type="Proteomes" id="UP001276300">
    <property type="component" value="Unassembled WGS sequence"/>
</dbReference>
<reference evidence="2" key="1">
    <citation type="journal article" date="2023" name="J Glob Antimicrob Resist">
        <title>Emergence of NDM-1 and KPC-3 carbapenemases in Kluyvera cryocrescens: Investigating genetic heterogeneity and acquisition routes of blaNDM-1 in Enterobacterales species in Portugal.</title>
        <authorList>
            <person name="Loiodice M."/>
            <person name="Ribeiro M."/>
            <person name="Peixe L."/>
            <person name="Novais A."/>
        </authorList>
    </citation>
    <scope>NUCLEOTIDE SEQUENCE</scope>
    <source>
        <strain evidence="2">K629</strain>
    </source>
</reference>
<dbReference type="Gene3D" id="3.40.50.720">
    <property type="entry name" value="NAD(P)-binding Rossmann-like Domain"/>
    <property type="match status" value="1"/>
</dbReference>
<dbReference type="InterPro" id="IPR051783">
    <property type="entry name" value="NAD(P)-dependent_oxidoreduct"/>
</dbReference>
<sequence>MRIFLTGATGFIGSRVARELMTAGHQVLGLTRTTAGAEQLMSSGVEVHFGNIDSLDSLQRGARLADGVIHTAFNHDFSTFVANCEHDYRVIDAMGTALEGTQKPLIITSGVAMGSPGNYALATEDNFNAENPNPRRATELAGLAVAQRGVNVSVVRLPQVHDTHKQGLITPLIELARQTGVSGYVEEGQNRWAAVHVSDVAAVYLRALEGNISNRRYHAVAEEGIPMRTLAEVIGYVLNVPVKRIAAKDAQQHFGWMSQLIAHDMSASGALTRERLAWQPTGPGLIEDLLTMRR</sequence>
<dbReference type="Pfam" id="PF01370">
    <property type="entry name" value="Epimerase"/>
    <property type="match status" value="1"/>
</dbReference>
<proteinExistence type="predicted"/>
<dbReference type="GO" id="GO:0004029">
    <property type="term" value="F:aldehyde dehydrogenase (NAD+) activity"/>
    <property type="evidence" value="ECO:0007669"/>
    <property type="project" value="TreeGrafter"/>
</dbReference>
<dbReference type="PANTHER" id="PTHR48079:SF6">
    <property type="entry name" value="NAD(P)-BINDING DOMAIN-CONTAINING PROTEIN-RELATED"/>
    <property type="match status" value="1"/>
</dbReference>
<comment type="caution">
    <text evidence="2">The sequence shown here is derived from an EMBL/GenBank/DDBJ whole genome shotgun (WGS) entry which is preliminary data.</text>
</comment>
<dbReference type="SUPFAM" id="SSF51735">
    <property type="entry name" value="NAD(P)-binding Rossmann-fold domains"/>
    <property type="match status" value="1"/>
</dbReference>